<dbReference type="SUPFAM" id="SSF46458">
    <property type="entry name" value="Globin-like"/>
    <property type="match status" value="1"/>
</dbReference>
<name>R9GWQ6_9SPHI</name>
<evidence type="ECO:0000313" key="2">
    <source>
        <dbReference type="Proteomes" id="UP000014174"/>
    </source>
</evidence>
<proteinExistence type="predicted"/>
<dbReference type="InterPro" id="IPR009050">
    <property type="entry name" value="Globin-like_sf"/>
</dbReference>
<comment type="caution">
    <text evidence="1">The sequence shown here is derived from an EMBL/GenBank/DDBJ whole genome shotgun (WGS) entry which is preliminary data.</text>
</comment>
<dbReference type="OrthoDB" id="25954at2"/>
<dbReference type="EMBL" id="AQPN01000116">
    <property type="protein sequence ID" value="EOR93394.1"/>
    <property type="molecule type" value="Genomic_DNA"/>
</dbReference>
<dbReference type="CDD" id="cd08916">
    <property type="entry name" value="TrHb3_P"/>
    <property type="match status" value="1"/>
</dbReference>
<dbReference type="GO" id="GO:0019825">
    <property type="term" value="F:oxygen binding"/>
    <property type="evidence" value="ECO:0007669"/>
    <property type="project" value="InterPro"/>
</dbReference>
<dbReference type="GO" id="GO:0020037">
    <property type="term" value="F:heme binding"/>
    <property type="evidence" value="ECO:0007669"/>
    <property type="project" value="InterPro"/>
</dbReference>
<organism evidence="1 2">
    <name type="scientific">Arcticibacter svalbardensis MN12-7</name>
    <dbReference type="NCBI Taxonomy" id="1150600"/>
    <lineage>
        <taxon>Bacteria</taxon>
        <taxon>Pseudomonadati</taxon>
        <taxon>Bacteroidota</taxon>
        <taxon>Sphingobacteriia</taxon>
        <taxon>Sphingobacteriales</taxon>
        <taxon>Sphingobacteriaceae</taxon>
        <taxon>Arcticibacter</taxon>
    </lineage>
</organism>
<gene>
    <name evidence="1" type="ORF">ADIARSV_3473</name>
</gene>
<evidence type="ECO:0000313" key="1">
    <source>
        <dbReference type="EMBL" id="EOR93394.1"/>
    </source>
</evidence>
<dbReference type="STRING" id="1150600.ADIARSV_3473"/>
<accession>R9GWQ6</accession>
<sequence length="125" mass="14655">MKKDIEDRVDIQLLVDQFYAKVMDDKDLGYIFRELAKVDLVTHLPILYDFWENAILFTGNYEGNPMELHKHLHHIMPLDETHFNIWNKLFLSTVDELFKGPKANLAKERGVSISNTIKEKLKIIA</sequence>
<dbReference type="Proteomes" id="UP000014174">
    <property type="component" value="Unassembled WGS sequence"/>
</dbReference>
<dbReference type="AlphaFoldDB" id="R9GWQ6"/>
<reference evidence="1 2" key="1">
    <citation type="journal article" date="2013" name="Genome Announc.">
        <title>Draft Genome Sequence of Arcticibacter svalbardensis Strain MN12-7T, a Member of the Family Sphingobacteriaceae Isolated from an Arctic Soil Sample.</title>
        <authorList>
            <person name="Shivaji S."/>
            <person name="Ara S."/>
            <person name="Prasad S."/>
            <person name="Manasa B.P."/>
            <person name="Begum Z."/>
            <person name="Singh A."/>
            <person name="Kumar Pinnaka A."/>
        </authorList>
    </citation>
    <scope>NUCLEOTIDE SEQUENCE [LARGE SCALE GENOMIC DNA]</scope>
    <source>
        <strain evidence="1 2">MN12-7</strain>
    </source>
</reference>
<dbReference type="eggNOG" id="COG2346">
    <property type="taxonomic scope" value="Bacteria"/>
</dbReference>
<evidence type="ECO:0008006" key="3">
    <source>
        <dbReference type="Google" id="ProtNLM"/>
    </source>
</evidence>
<keyword evidence="2" id="KW-1185">Reference proteome</keyword>
<dbReference type="InterPro" id="IPR012292">
    <property type="entry name" value="Globin/Proto"/>
</dbReference>
<dbReference type="Gene3D" id="1.10.490.10">
    <property type="entry name" value="Globins"/>
    <property type="match status" value="1"/>
</dbReference>
<protein>
    <recommendedName>
        <fullName evidence="3">Hemoglobin</fullName>
    </recommendedName>
</protein>